<comment type="caution">
    <text evidence="2">The sequence shown here is derived from an EMBL/GenBank/DDBJ whole genome shotgun (WGS) entry which is preliminary data.</text>
</comment>
<evidence type="ECO:0000313" key="2">
    <source>
        <dbReference type="EMBL" id="GEU61719.1"/>
    </source>
</evidence>
<organism evidence="2">
    <name type="scientific">Tanacetum cinerariifolium</name>
    <name type="common">Dalmatian daisy</name>
    <name type="synonym">Chrysanthemum cinerariifolium</name>
    <dbReference type="NCBI Taxonomy" id="118510"/>
    <lineage>
        <taxon>Eukaryota</taxon>
        <taxon>Viridiplantae</taxon>
        <taxon>Streptophyta</taxon>
        <taxon>Embryophyta</taxon>
        <taxon>Tracheophyta</taxon>
        <taxon>Spermatophyta</taxon>
        <taxon>Magnoliopsida</taxon>
        <taxon>eudicotyledons</taxon>
        <taxon>Gunneridae</taxon>
        <taxon>Pentapetalae</taxon>
        <taxon>asterids</taxon>
        <taxon>campanulids</taxon>
        <taxon>Asterales</taxon>
        <taxon>Asteraceae</taxon>
        <taxon>Asteroideae</taxon>
        <taxon>Anthemideae</taxon>
        <taxon>Anthemidinae</taxon>
        <taxon>Tanacetum</taxon>
    </lineage>
</organism>
<dbReference type="Pfam" id="PF14223">
    <property type="entry name" value="Retrotran_gag_2"/>
    <property type="match status" value="1"/>
</dbReference>
<sequence>DFVVVDFEPDPRVPLILWRCFLKIGRALIDAHKGELTLRIENESITYNLDQTVRYSANYNQMTADKIDVIEMTCEEYSQEVLGFSDVTTSGNPTPHDDQIVSTTSPTLTPFGDSDFLLFEEADDFLGLEDDPDSSKINPFYYDPEGDILLLETILNRSIFTSVYAADQKLNKAYKVYKAGKRLLYVKRNKEISLGKDDQMNSVINCLTVKSTWDDLILYHERPSDVKESRVMDLKLCYNTFKFKECETLTQTFTRYKDLMNELVNDDIKLSKLEINIGFINRLPKKWLAFCQSLRNTNHVKESKLTSLFGKIKYKENLTDNIYETNKEKTLVSATPPSTAFFSNSIIQDFQDSPDDEEDTRSSQEYMNDLEEEFQERAFLAKSERFFKGSNSSSDKNKGLIAETYKRDEEKVSSDDNEGIKVKALMEFANEERIFVGKESVSNGEWVKISIQKYINEQIPTQKKKILGIDQLTKHTSTSGPKDLVFVKSSADNSNMSITSGNKHRLSKAKDFTLPNHDTSKVLPVESQRNTTDPSTIVTDSLATDYNSVDKSSVCSTSLPLQETLAGAKPVMFCKKCKIIDHITCDHAEFMSSIKTTQHLTGQGKSSSRSRPFRTAIPFLPTYIVGTMIINLMIVYTILYVSYVEVMIMILIVITDHNDIEWFRRRKALLAKKARANKTVSSNVQRSKTPTQRKQERKLVLRIKIIVDCLVVSLACRKGKWYSGGQLGRMNAINYYDL</sequence>
<keyword evidence="1" id="KW-0812">Transmembrane</keyword>
<feature type="non-terminal residue" evidence="2">
    <location>
        <position position="1"/>
    </location>
</feature>
<dbReference type="EMBL" id="BKCJ010004551">
    <property type="protein sequence ID" value="GEU61719.1"/>
    <property type="molecule type" value="Genomic_DNA"/>
</dbReference>
<dbReference type="AlphaFoldDB" id="A0A6L2LKV1"/>
<keyword evidence="1" id="KW-0472">Membrane</keyword>
<proteinExistence type="predicted"/>
<feature type="transmembrane region" description="Helical" evidence="1">
    <location>
        <begin position="628"/>
        <end position="655"/>
    </location>
</feature>
<name>A0A6L2LKV1_TANCI</name>
<gene>
    <name evidence="2" type="ORF">Tci_033697</name>
</gene>
<protein>
    <submittedName>
        <fullName evidence="2">Retrovirus-related Pol polyprotein from transposon TNT 1-94</fullName>
    </submittedName>
</protein>
<dbReference type="PANTHER" id="PTHR33067:SF9">
    <property type="entry name" value="RNA-DIRECTED DNA POLYMERASE"/>
    <property type="match status" value="1"/>
</dbReference>
<dbReference type="PANTHER" id="PTHR33067">
    <property type="entry name" value="RNA-DIRECTED DNA POLYMERASE-RELATED"/>
    <property type="match status" value="1"/>
</dbReference>
<reference evidence="2" key="1">
    <citation type="journal article" date="2019" name="Sci. Rep.">
        <title>Draft genome of Tanacetum cinerariifolium, the natural source of mosquito coil.</title>
        <authorList>
            <person name="Yamashiro T."/>
            <person name="Shiraishi A."/>
            <person name="Satake H."/>
            <person name="Nakayama K."/>
        </authorList>
    </citation>
    <scope>NUCLEOTIDE SEQUENCE</scope>
</reference>
<keyword evidence="1" id="KW-1133">Transmembrane helix</keyword>
<evidence type="ECO:0000256" key="1">
    <source>
        <dbReference type="SAM" id="Phobius"/>
    </source>
</evidence>
<accession>A0A6L2LKV1</accession>